<dbReference type="OrthoDB" id="28389at2157"/>
<feature type="transmembrane region" description="Helical" evidence="11">
    <location>
        <begin position="125"/>
        <end position="144"/>
    </location>
</feature>
<keyword evidence="14" id="KW-1185">Reference proteome</keyword>
<evidence type="ECO:0000256" key="8">
    <source>
        <dbReference type="ARBA" id="ARBA00023049"/>
    </source>
</evidence>
<evidence type="ECO:0000256" key="2">
    <source>
        <dbReference type="ARBA" id="ARBA00022670"/>
    </source>
</evidence>
<dbReference type="PATRIC" id="fig|1550241.5.peg.1703"/>
<dbReference type="GO" id="GO:0006508">
    <property type="term" value="P:proteolysis"/>
    <property type="evidence" value="ECO:0007669"/>
    <property type="project" value="UniProtKB-KW"/>
</dbReference>
<sequence>MSGHPKKKCSLFFLPLVCLSPGFSKSDFLAKLQGFGFSPSESNGGVISFTLEGFDITLEYTGGVIRACSESEKALKIFRKTILDHFLLECRDNPEVILVLSDGKQIEAYPEMGLGSWFFQATQNLVPVFLIIASVALPILFSLYGIATPLLASLVTIMALLVFLSILPLVYRGSSCIRVPRDSKTLFLVRVQLIELSSEDVTLLAIVKHILSRERRVLDEERIKRLLDDIGLSYERVTVEEISLADILQSVCKKVGVKADLCIVPSSRRNAYALGLIPKLARIYLTVGLLLDLSQREVEAVLAHELAHLKNRHILKVFSLLSLEYIVRTYLITSFYVLFPVIAVYLLAYMYVVSRLLWRIEFAADREAAQASGAENLVSALVKLEYPVLLRSEKPLERLKSRCIPSSHPHPLNRILYVLSLK</sequence>
<dbReference type="Gene3D" id="3.30.2010.10">
    <property type="entry name" value="Metalloproteases ('zincins'), catalytic domain"/>
    <property type="match status" value="1"/>
</dbReference>
<reference evidence="13 14" key="1">
    <citation type="journal article" date="2015" name="Stand. Genomic Sci.">
        <title>Complete genome sequence of and proposal of Thermofilum uzonense sp. nov. a novel hyperthermophilic crenarchaeon and emended description of the genus Thermofilum.</title>
        <authorList>
            <person name="Toshchakov S.V."/>
            <person name="Korzhenkov A.A."/>
            <person name="Samarov N.I."/>
            <person name="Mazunin I.O."/>
            <person name="Mozhey O.I."/>
            <person name="Shmyr I.S."/>
            <person name="Derbikova K.S."/>
            <person name="Taranov E.A."/>
            <person name="Dominova I.N."/>
            <person name="Bonch-Osmolovskaya E.A."/>
            <person name="Patrushev M.V."/>
            <person name="Podosokorskaya O.A."/>
            <person name="Kublanov I.V."/>
        </authorList>
    </citation>
    <scope>NUCLEOTIDE SEQUENCE [LARGE SCALE GENOMIC DNA]</scope>
    <source>
        <strain evidence="13 14">1807-2</strain>
    </source>
</reference>
<dbReference type="CDD" id="cd07326">
    <property type="entry name" value="M56_BlaR1_MecR1_like"/>
    <property type="match status" value="1"/>
</dbReference>
<keyword evidence="4" id="KW-0479">Metal-binding</keyword>
<evidence type="ECO:0000256" key="6">
    <source>
        <dbReference type="ARBA" id="ARBA00022833"/>
    </source>
</evidence>
<proteinExistence type="inferred from homology"/>
<comment type="cofactor">
    <cofactor evidence="10">
        <name>Zn(2+)</name>
        <dbReference type="ChEBI" id="CHEBI:29105"/>
    </cofactor>
    <text evidence="10">Binds 1 zinc ion per subunit.</text>
</comment>
<keyword evidence="7 11" id="KW-1133">Transmembrane helix</keyword>
<dbReference type="InterPro" id="IPR001915">
    <property type="entry name" value="Peptidase_M48"/>
</dbReference>
<protein>
    <recommendedName>
        <fullName evidence="12">Peptidase M48 domain-containing protein</fullName>
    </recommendedName>
</protein>
<keyword evidence="2 10" id="KW-0645">Protease</keyword>
<dbReference type="EMBL" id="CP009961">
    <property type="protein sequence ID" value="AKG39214.1"/>
    <property type="molecule type" value="Genomic_DNA"/>
</dbReference>
<dbReference type="Proteomes" id="UP000067434">
    <property type="component" value="Chromosome"/>
</dbReference>
<dbReference type="GO" id="GO:0046872">
    <property type="term" value="F:metal ion binding"/>
    <property type="evidence" value="ECO:0007669"/>
    <property type="project" value="UniProtKB-KW"/>
</dbReference>
<dbReference type="GeneID" id="25402212"/>
<keyword evidence="5 10" id="KW-0378">Hydrolase</keyword>
<evidence type="ECO:0000256" key="1">
    <source>
        <dbReference type="ARBA" id="ARBA00022475"/>
    </source>
</evidence>
<evidence type="ECO:0000259" key="12">
    <source>
        <dbReference type="Pfam" id="PF01435"/>
    </source>
</evidence>
<dbReference type="RefSeq" id="WP_052884780.1">
    <property type="nucleotide sequence ID" value="NZ_CP009961.1"/>
</dbReference>
<dbReference type="Pfam" id="PF01435">
    <property type="entry name" value="Peptidase_M48"/>
    <property type="match status" value="1"/>
</dbReference>
<accession>A0A0F7FIH2</accession>
<dbReference type="AlphaFoldDB" id="A0A0F7FIH2"/>
<dbReference type="KEGG" id="thf:MA03_08235"/>
<evidence type="ECO:0000256" key="11">
    <source>
        <dbReference type="SAM" id="Phobius"/>
    </source>
</evidence>
<feature type="domain" description="Peptidase M48" evidence="12">
    <location>
        <begin position="243"/>
        <end position="415"/>
    </location>
</feature>
<evidence type="ECO:0000256" key="5">
    <source>
        <dbReference type="ARBA" id="ARBA00022801"/>
    </source>
</evidence>
<dbReference type="InterPro" id="IPR050083">
    <property type="entry name" value="HtpX_protease"/>
</dbReference>
<evidence type="ECO:0000256" key="4">
    <source>
        <dbReference type="ARBA" id="ARBA00022723"/>
    </source>
</evidence>
<feature type="transmembrane region" description="Helical" evidence="11">
    <location>
        <begin position="151"/>
        <end position="171"/>
    </location>
</feature>
<evidence type="ECO:0000313" key="13">
    <source>
        <dbReference type="EMBL" id="AKG39214.1"/>
    </source>
</evidence>
<dbReference type="PANTHER" id="PTHR43221">
    <property type="entry name" value="PROTEASE HTPX"/>
    <property type="match status" value="1"/>
</dbReference>
<evidence type="ECO:0000256" key="9">
    <source>
        <dbReference type="ARBA" id="ARBA00023136"/>
    </source>
</evidence>
<gene>
    <name evidence="13" type="ORF">MA03_08235</name>
</gene>
<organism evidence="13 14">
    <name type="scientific">Infirmifilum uzonense</name>
    <dbReference type="NCBI Taxonomy" id="1550241"/>
    <lineage>
        <taxon>Archaea</taxon>
        <taxon>Thermoproteota</taxon>
        <taxon>Thermoprotei</taxon>
        <taxon>Thermofilales</taxon>
        <taxon>Thermofilaceae</taxon>
        <taxon>Infirmifilum</taxon>
    </lineage>
</organism>
<feature type="transmembrane region" description="Helical" evidence="11">
    <location>
        <begin position="330"/>
        <end position="352"/>
    </location>
</feature>
<name>A0A0F7FIH2_9CREN</name>
<evidence type="ECO:0000256" key="7">
    <source>
        <dbReference type="ARBA" id="ARBA00022989"/>
    </source>
</evidence>
<dbReference type="PANTHER" id="PTHR43221:SF2">
    <property type="entry name" value="PROTEASE HTPX HOMOLOG"/>
    <property type="match status" value="1"/>
</dbReference>
<dbReference type="STRING" id="1550241.MA03_08235"/>
<keyword evidence="8 10" id="KW-0482">Metalloprotease</keyword>
<keyword evidence="9 11" id="KW-0472">Membrane</keyword>
<dbReference type="GO" id="GO:0004222">
    <property type="term" value="F:metalloendopeptidase activity"/>
    <property type="evidence" value="ECO:0007669"/>
    <property type="project" value="InterPro"/>
</dbReference>
<keyword evidence="1" id="KW-1003">Cell membrane</keyword>
<keyword evidence="3 11" id="KW-0812">Transmembrane</keyword>
<keyword evidence="6 10" id="KW-0862">Zinc</keyword>
<evidence type="ECO:0000256" key="10">
    <source>
        <dbReference type="RuleBase" id="RU003983"/>
    </source>
</evidence>
<dbReference type="HOGENOM" id="CLU_649927_0_0_2"/>
<comment type="similarity">
    <text evidence="10">Belongs to the peptidase M48 family.</text>
</comment>
<evidence type="ECO:0000313" key="14">
    <source>
        <dbReference type="Proteomes" id="UP000067434"/>
    </source>
</evidence>
<evidence type="ECO:0000256" key="3">
    <source>
        <dbReference type="ARBA" id="ARBA00022692"/>
    </source>
</evidence>